<organism evidence="2 3">
    <name type="scientific">Aspergillus terreus</name>
    <dbReference type="NCBI Taxonomy" id="33178"/>
    <lineage>
        <taxon>Eukaryota</taxon>
        <taxon>Fungi</taxon>
        <taxon>Dikarya</taxon>
        <taxon>Ascomycota</taxon>
        <taxon>Pezizomycotina</taxon>
        <taxon>Eurotiomycetes</taxon>
        <taxon>Eurotiomycetidae</taxon>
        <taxon>Eurotiales</taxon>
        <taxon>Aspergillaceae</taxon>
        <taxon>Aspergillus</taxon>
        <taxon>Aspergillus subgen. Circumdati</taxon>
    </lineage>
</organism>
<accession>A0A5M3Z2W8</accession>
<dbReference type="AlphaFoldDB" id="A0A5M3Z2W8"/>
<dbReference type="EMBL" id="BLJY01000002">
    <property type="protein sequence ID" value="GFF13616.1"/>
    <property type="molecule type" value="Genomic_DNA"/>
</dbReference>
<protein>
    <submittedName>
        <fullName evidence="2">Uncharacterized protein</fullName>
    </submittedName>
</protein>
<feature type="region of interest" description="Disordered" evidence="1">
    <location>
        <begin position="218"/>
        <end position="242"/>
    </location>
</feature>
<proteinExistence type="predicted"/>
<evidence type="ECO:0000313" key="2">
    <source>
        <dbReference type="EMBL" id="GFF13616.1"/>
    </source>
</evidence>
<feature type="compositionally biased region" description="Basic and acidic residues" evidence="1">
    <location>
        <begin position="8"/>
        <end position="20"/>
    </location>
</feature>
<feature type="region of interest" description="Disordered" evidence="1">
    <location>
        <begin position="1"/>
        <end position="111"/>
    </location>
</feature>
<keyword evidence="3" id="KW-1185">Reference proteome</keyword>
<sequence>MFTFSTKRQREHEEPVVETHGRKRARPLTIQPPGLCQKPFLPDSRHVTPKLDPPTLTPVESSDDDDDSKHVRHHLQSTGESQDTDLLDAGHSPMDIDSNRDTPFLNEGSNMHPWSTRAQDDNNIQPSPIPHNLVNQSLTLTDRHPLSPFSSQVASPAGEHGATHQRISQAPGVMMPAIHPCNLRLPSPVSEGEDPQTSLGGASATVNMTDHLLDHKLESGGLPSNKTMSQAATAKPGKKKKAPLAMGFRADCDKCRQKVPGHYSHIIPA</sequence>
<evidence type="ECO:0000313" key="3">
    <source>
        <dbReference type="Proteomes" id="UP000452235"/>
    </source>
</evidence>
<dbReference type="OrthoDB" id="2446291at2759"/>
<name>A0A5M3Z2W8_ASPTE</name>
<dbReference type="Proteomes" id="UP000452235">
    <property type="component" value="Unassembled WGS sequence"/>
</dbReference>
<gene>
    <name evidence="2" type="ORF">ATEIFO6365_0002072700</name>
</gene>
<evidence type="ECO:0000256" key="1">
    <source>
        <dbReference type="SAM" id="MobiDB-lite"/>
    </source>
</evidence>
<comment type="caution">
    <text evidence="2">The sequence shown here is derived from an EMBL/GenBank/DDBJ whole genome shotgun (WGS) entry which is preliminary data.</text>
</comment>
<reference evidence="2 3" key="1">
    <citation type="submission" date="2020-01" db="EMBL/GenBank/DDBJ databases">
        <title>Aspergillus terreus IFO 6365 whole genome shotgun sequence.</title>
        <authorList>
            <person name="Kanamasa S."/>
            <person name="Takahashi H."/>
        </authorList>
    </citation>
    <scope>NUCLEOTIDE SEQUENCE [LARGE SCALE GENOMIC DNA]</scope>
    <source>
        <strain evidence="2 3">IFO 6365</strain>
    </source>
</reference>